<evidence type="ECO:0000256" key="3">
    <source>
        <dbReference type="PROSITE-ProRule" id="PRU00023"/>
    </source>
</evidence>
<dbReference type="PANTHER" id="PTHR24124">
    <property type="entry name" value="ANKYRIN REPEAT FAMILY A"/>
    <property type="match status" value="1"/>
</dbReference>
<dbReference type="GO" id="GO:0010468">
    <property type="term" value="P:regulation of gene expression"/>
    <property type="evidence" value="ECO:0007669"/>
    <property type="project" value="TreeGrafter"/>
</dbReference>
<evidence type="ECO:0000313" key="4">
    <source>
        <dbReference type="EMBL" id="RPB12616.1"/>
    </source>
</evidence>
<name>A0A3N4KQ88_9PEZI</name>
<feature type="non-terminal residue" evidence="4">
    <location>
        <position position="118"/>
    </location>
</feature>
<dbReference type="AlphaFoldDB" id="A0A3N4KQ88"/>
<dbReference type="Proteomes" id="UP000277580">
    <property type="component" value="Unassembled WGS sequence"/>
</dbReference>
<dbReference type="EMBL" id="ML119128">
    <property type="protein sequence ID" value="RPB12616.1"/>
    <property type="molecule type" value="Genomic_DNA"/>
</dbReference>
<accession>A0A3N4KQ88</accession>
<dbReference type="STRING" id="1392247.A0A3N4KQ88"/>
<dbReference type="GO" id="GO:0005634">
    <property type="term" value="C:nucleus"/>
    <property type="evidence" value="ECO:0007669"/>
    <property type="project" value="TreeGrafter"/>
</dbReference>
<organism evidence="4 5">
    <name type="scientific">Morchella conica CCBAS932</name>
    <dbReference type="NCBI Taxonomy" id="1392247"/>
    <lineage>
        <taxon>Eukaryota</taxon>
        <taxon>Fungi</taxon>
        <taxon>Dikarya</taxon>
        <taxon>Ascomycota</taxon>
        <taxon>Pezizomycotina</taxon>
        <taxon>Pezizomycetes</taxon>
        <taxon>Pezizales</taxon>
        <taxon>Morchellaceae</taxon>
        <taxon>Morchella</taxon>
    </lineage>
</organism>
<sequence>MSEGLDIETRARDGMALLHCAAIGNNHTAAKRLIEAGLYTKVLDSSRNTPLHWAAYYGNLQVLNVLLQAGGVRERNNDGRTPAHLAALGGHVEVLKVMLGEVSSMEDKDRSGCTILHL</sequence>
<dbReference type="InterPro" id="IPR036770">
    <property type="entry name" value="Ankyrin_rpt-contain_sf"/>
</dbReference>
<reference evidence="4 5" key="1">
    <citation type="journal article" date="2018" name="Nat. Ecol. Evol.">
        <title>Pezizomycetes genomes reveal the molecular basis of ectomycorrhizal truffle lifestyle.</title>
        <authorList>
            <person name="Murat C."/>
            <person name="Payen T."/>
            <person name="Noel B."/>
            <person name="Kuo A."/>
            <person name="Morin E."/>
            <person name="Chen J."/>
            <person name="Kohler A."/>
            <person name="Krizsan K."/>
            <person name="Balestrini R."/>
            <person name="Da Silva C."/>
            <person name="Montanini B."/>
            <person name="Hainaut M."/>
            <person name="Levati E."/>
            <person name="Barry K.W."/>
            <person name="Belfiori B."/>
            <person name="Cichocki N."/>
            <person name="Clum A."/>
            <person name="Dockter R.B."/>
            <person name="Fauchery L."/>
            <person name="Guy J."/>
            <person name="Iotti M."/>
            <person name="Le Tacon F."/>
            <person name="Lindquist E.A."/>
            <person name="Lipzen A."/>
            <person name="Malagnac F."/>
            <person name="Mello A."/>
            <person name="Molinier V."/>
            <person name="Miyauchi S."/>
            <person name="Poulain J."/>
            <person name="Riccioni C."/>
            <person name="Rubini A."/>
            <person name="Sitrit Y."/>
            <person name="Splivallo R."/>
            <person name="Traeger S."/>
            <person name="Wang M."/>
            <person name="Zifcakova L."/>
            <person name="Wipf D."/>
            <person name="Zambonelli A."/>
            <person name="Paolocci F."/>
            <person name="Nowrousian M."/>
            <person name="Ottonello S."/>
            <person name="Baldrian P."/>
            <person name="Spatafora J.W."/>
            <person name="Henrissat B."/>
            <person name="Nagy L.G."/>
            <person name="Aury J.M."/>
            <person name="Wincker P."/>
            <person name="Grigoriev I.V."/>
            <person name="Bonfante P."/>
            <person name="Martin F.M."/>
        </authorList>
    </citation>
    <scope>NUCLEOTIDE SEQUENCE [LARGE SCALE GENOMIC DNA]</scope>
    <source>
        <strain evidence="4 5">CCBAS932</strain>
    </source>
</reference>
<keyword evidence="2 3" id="KW-0040">ANK repeat</keyword>
<evidence type="ECO:0000256" key="1">
    <source>
        <dbReference type="ARBA" id="ARBA00022737"/>
    </source>
</evidence>
<keyword evidence="5" id="KW-1185">Reference proteome</keyword>
<evidence type="ECO:0000256" key="2">
    <source>
        <dbReference type="ARBA" id="ARBA00023043"/>
    </source>
</evidence>
<dbReference type="PANTHER" id="PTHR24124:SF14">
    <property type="entry name" value="CHROMOSOME UNDETERMINED SCAFFOLD_25, WHOLE GENOME SHOTGUN SEQUENCE"/>
    <property type="match status" value="1"/>
</dbReference>
<dbReference type="Pfam" id="PF13637">
    <property type="entry name" value="Ank_4"/>
    <property type="match status" value="1"/>
</dbReference>
<protein>
    <submittedName>
        <fullName evidence="4">Ankyrin repeat protein</fullName>
    </submittedName>
</protein>
<dbReference type="SUPFAM" id="SSF48403">
    <property type="entry name" value="Ankyrin repeat"/>
    <property type="match status" value="1"/>
</dbReference>
<dbReference type="SMART" id="SM00248">
    <property type="entry name" value="ANK"/>
    <property type="match status" value="3"/>
</dbReference>
<dbReference type="OrthoDB" id="366390at2759"/>
<feature type="repeat" description="ANK" evidence="3">
    <location>
        <begin position="78"/>
        <end position="110"/>
    </location>
</feature>
<dbReference type="InterPro" id="IPR002110">
    <property type="entry name" value="Ankyrin_rpt"/>
</dbReference>
<dbReference type="PROSITE" id="PS50088">
    <property type="entry name" value="ANK_REPEAT"/>
    <property type="match status" value="2"/>
</dbReference>
<dbReference type="PROSITE" id="PS50297">
    <property type="entry name" value="ANK_REP_REGION"/>
    <property type="match status" value="2"/>
</dbReference>
<evidence type="ECO:0000313" key="5">
    <source>
        <dbReference type="Proteomes" id="UP000277580"/>
    </source>
</evidence>
<feature type="repeat" description="ANK" evidence="3">
    <location>
        <begin position="46"/>
        <end position="78"/>
    </location>
</feature>
<dbReference type="InParanoid" id="A0A3N4KQ88"/>
<gene>
    <name evidence="4" type="ORF">P167DRAFT_487862</name>
</gene>
<dbReference type="Gene3D" id="1.25.40.20">
    <property type="entry name" value="Ankyrin repeat-containing domain"/>
    <property type="match status" value="1"/>
</dbReference>
<proteinExistence type="predicted"/>
<keyword evidence="1" id="KW-0677">Repeat</keyword>